<dbReference type="EMBL" id="CP033455">
    <property type="protein sequence ID" value="QGR03066.1"/>
    <property type="molecule type" value="Genomic_DNA"/>
</dbReference>
<dbReference type="InterPro" id="IPR036770">
    <property type="entry name" value="Ankyrin_rpt-contain_sf"/>
</dbReference>
<sequence>MLMVRKSILIRYTRPLLFSKIVMCDISFLEIIQSLECKDILLMKDTLGTIYYYLIMSLYDMSGVRSSEFKHAINRQLRQLLLDAVRLPIQDQSQDLASQSIEMKEILSSLKSACRSVYVKLCKTVLDVIPGDDVSKEAVNNGELQEGQLQDKTEMFLAVINAVRMLFNKINTAVKNQEISPEVVSEFLSYSDKPCNPLIPNAISALGHLYFLIDNPALRDLSYLLVKTFLVNSVQYTLDDQGRTALHYAVNISNQRDQDKFLSDVIESIVFQCPDIVHKLDKSGNNVMHYVTSAPYMNVKIAEYFSEHFPDMNKQQNIHGDTPLHIMAAVNFVFFAKVFSFFSLARMSNMKKLRDCLNGMSLSNMRVNVASLRERGTVLSFQTNNYVSECVKYCQYLLTRLPLYYMLEVKNKFGLTIYDILKHSVLHISRGRLDLLLKNFVRVSAKLPVYDDRINMQYEKCVRLYFSGGHNRIVTKKTFERSFYLYTKYAYELLSNEFDKVSHHKMEHEDLVDTARHKAIRIQLMSLVIITFVMLTGLSGLVSYMYNNTYESVLCGVVSINIFTMVCIFYVLYSKYISRDDAKLAKQEVQEIKDIWLSHLDVKGIAIDRENTR</sequence>
<keyword evidence="3" id="KW-1185">Reference proteome</keyword>
<keyword evidence="1" id="KW-0472">Membrane</keyword>
<gene>
    <name evidence="2" type="ORF">EDL80_00315</name>
</gene>
<evidence type="ECO:0000313" key="3">
    <source>
        <dbReference type="Proteomes" id="UP000422822"/>
    </source>
</evidence>
<accession>A0AAE6QAM4</accession>
<keyword evidence="1" id="KW-0812">Transmembrane</keyword>
<dbReference type="AlphaFoldDB" id="A0AAE6QAM4"/>
<evidence type="ECO:0000256" key="1">
    <source>
        <dbReference type="SAM" id="Phobius"/>
    </source>
</evidence>
<keyword evidence="1" id="KW-1133">Transmembrane helix</keyword>
<name>A0AAE6QAM4_EHRRU</name>
<protein>
    <submittedName>
        <fullName evidence="2">Ankyrin repeat domain-containing protein</fullName>
    </submittedName>
</protein>
<feature type="transmembrane region" description="Helical" evidence="1">
    <location>
        <begin position="552"/>
        <end position="573"/>
    </location>
</feature>
<dbReference type="SUPFAM" id="SSF48403">
    <property type="entry name" value="Ankyrin repeat"/>
    <property type="match status" value="1"/>
</dbReference>
<dbReference type="Gene3D" id="1.25.40.20">
    <property type="entry name" value="Ankyrin repeat-containing domain"/>
    <property type="match status" value="1"/>
</dbReference>
<dbReference type="Proteomes" id="UP000422822">
    <property type="component" value="Chromosome"/>
</dbReference>
<feature type="transmembrane region" description="Helical" evidence="1">
    <location>
        <begin position="324"/>
        <end position="345"/>
    </location>
</feature>
<organism evidence="2 3">
    <name type="scientific">Ehrlichia ruminantium</name>
    <name type="common">heartwater rickettsia</name>
    <name type="synonym">Cowdria ruminantium</name>
    <dbReference type="NCBI Taxonomy" id="779"/>
    <lineage>
        <taxon>Bacteria</taxon>
        <taxon>Pseudomonadati</taxon>
        <taxon>Pseudomonadota</taxon>
        <taxon>Alphaproteobacteria</taxon>
        <taxon>Rickettsiales</taxon>
        <taxon>Anaplasmataceae</taxon>
        <taxon>Ehrlichia</taxon>
    </lineage>
</organism>
<evidence type="ECO:0000313" key="2">
    <source>
        <dbReference type="EMBL" id="QGR03066.1"/>
    </source>
</evidence>
<reference evidence="2 3" key="1">
    <citation type="submission" date="2018-10" db="EMBL/GenBank/DDBJ databases">
        <title>Propagation and draft genome sequences of three atypical Erhlichia ruminantium isolates.</title>
        <authorList>
            <person name="Liebenberg J."/>
            <person name="Steyn H."/>
            <person name="Josemans A."/>
            <person name="Zweygarth E."/>
        </authorList>
    </citation>
    <scope>NUCLEOTIDE SEQUENCE [LARGE SCALE GENOMIC DNA]</scope>
    <source>
        <strain evidence="2 3">Omatjenne</strain>
    </source>
</reference>
<feature type="transmembrane region" description="Helical" evidence="1">
    <location>
        <begin position="524"/>
        <end position="546"/>
    </location>
</feature>
<proteinExistence type="predicted"/>